<evidence type="ECO:0000313" key="1">
    <source>
        <dbReference type="EnsemblPlants" id="PAC:32962567.CDS.1"/>
    </source>
</evidence>
<dbReference type="EMBL" id="ABEU02000014">
    <property type="status" value="NOT_ANNOTATED_CDS"/>
    <property type="molecule type" value="Genomic_DNA"/>
</dbReference>
<keyword evidence="2" id="KW-1185">Reference proteome</keyword>
<dbReference type="EnsemblPlants" id="Pp3c14_13080V3.2">
    <property type="protein sequence ID" value="PAC:32962567.CDS.1"/>
    <property type="gene ID" value="Pp3c14_13080"/>
</dbReference>
<organism evidence="1 2">
    <name type="scientific">Physcomitrium patens</name>
    <name type="common">Spreading-leaved earth moss</name>
    <name type="synonym">Physcomitrella patens</name>
    <dbReference type="NCBI Taxonomy" id="3218"/>
    <lineage>
        <taxon>Eukaryota</taxon>
        <taxon>Viridiplantae</taxon>
        <taxon>Streptophyta</taxon>
        <taxon>Embryophyta</taxon>
        <taxon>Bryophyta</taxon>
        <taxon>Bryophytina</taxon>
        <taxon>Bryopsida</taxon>
        <taxon>Funariidae</taxon>
        <taxon>Funariales</taxon>
        <taxon>Funariaceae</taxon>
        <taxon>Physcomitrium</taxon>
    </lineage>
</organism>
<proteinExistence type="predicted"/>
<dbReference type="Proteomes" id="UP000006727">
    <property type="component" value="Chromosome 14"/>
</dbReference>
<dbReference type="Gramene" id="Pp3c14_13080V3.2">
    <property type="protein sequence ID" value="PAC:32962567.CDS.1"/>
    <property type="gene ID" value="Pp3c14_13080"/>
</dbReference>
<reference evidence="1" key="3">
    <citation type="submission" date="2020-12" db="UniProtKB">
        <authorList>
            <consortium name="EnsemblPlants"/>
        </authorList>
    </citation>
    <scope>IDENTIFICATION</scope>
</reference>
<dbReference type="AlphaFoldDB" id="A9RYV8"/>
<dbReference type="InParanoid" id="A9RYV8"/>
<sequence>MAGQASAEMERSSQLHNEIEFIISNIRFLLYSNVTLVNHKQLKLASTEPFSVLLYSVLSEVSKTDVHLQHGLLDLMPHHIIPGHLAVDGVYATAGFVTDVDQVGQTDIMAYLDVTDVCSSFDDLLSGQAIYSLLTESSP</sequence>
<reference evidence="1 2" key="2">
    <citation type="journal article" date="2018" name="Plant J.">
        <title>The Physcomitrella patens chromosome-scale assembly reveals moss genome structure and evolution.</title>
        <authorList>
            <person name="Lang D."/>
            <person name="Ullrich K.K."/>
            <person name="Murat F."/>
            <person name="Fuchs J."/>
            <person name="Jenkins J."/>
            <person name="Haas F.B."/>
            <person name="Piednoel M."/>
            <person name="Gundlach H."/>
            <person name="Van Bel M."/>
            <person name="Meyberg R."/>
            <person name="Vives C."/>
            <person name="Morata J."/>
            <person name="Symeonidi A."/>
            <person name="Hiss M."/>
            <person name="Muchero W."/>
            <person name="Kamisugi Y."/>
            <person name="Saleh O."/>
            <person name="Blanc G."/>
            <person name="Decker E.L."/>
            <person name="van Gessel N."/>
            <person name="Grimwood J."/>
            <person name="Hayes R.D."/>
            <person name="Graham S.W."/>
            <person name="Gunter L.E."/>
            <person name="McDaniel S.F."/>
            <person name="Hoernstein S.N.W."/>
            <person name="Larsson A."/>
            <person name="Li F.W."/>
            <person name="Perroud P.F."/>
            <person name="Phillips J."/>
            <person name="Ranjan P."/>
            <person name="Rokshar D.S."/>
            <person name="Rothfels C.J."/>
            <person name="Schneider L."/>
            <person name="Shu S."/>
            <person name="Stevenson D.W."/>
            <person name="Thummler F."/>
            <person name="Tillich M."/>
            <person name="Villarreal Aguilar J.C."/>
            <person name="Widiez T."/>
            <person name="Wong G.K."/>
            <person name="Wymore A."/>
            <person name="Zhang Y."/>
            <person name="Zimmer A.D."/>
            <person name="Quatrano R.S."/>
            <person name="Mayer K.F.X."/>
            <person name="Goodstein D."/>
            <person name="Casacuberta J.M."/>
            <person name="Vandepoele K."/>
            <person name="Reski R."/>
            <person name="Cuming A.C."/>
            <person name="Tuskan G.A."/>
            <person name="Maumus F."/>
            <person name="Salse J."/>
            <person name="Schmutz J."/>
            <person name="Rensing S.A."/>
        </authorList>
    </citation>
    <scope>NUCLEOTIDE SEQUENCE [LARGE SCALE GENOMIC DNA]</scope>
    <source>
        <strain evidence="1 2">cv. Gransden 2004</strain>
    </source>
</reference>
<protein>
    <submittedName>
        <fullName evidence="1">Uncharacterized protein</fullName>
    </submittedName>
</protein>
<name>A9RYV8_PHYPA</name>
<reference evidence="1 2" key="1">
    <citation type="journal article" date="2008" name="Science">
        <title>The Physcomitrella genome reveals evolutionary insights into the conquest of land by plants.</title>
        <authorList>
            <person name="Rensing S."/>
            <person name="Lang D."/>
            <person name="Zimmer A."/>
            <person name="Terry A."/>
            <person name="Salamov A."/>
            <person name="Shapiro H."/>
            <person name="Nishiyama T."/>
            <person name="Perroud P.-F."/>
            <person name="Lindquist E."/>
            <person name="Kamisugi Y."/>
            <person name="Tanahashi T."/>
            <person name="Sakakibara K."/>
            <person name="Fujita T."/>
            <person name="Oishi K."/>
            <person name="Shin-I T."/>
            <person name="Kuroki Y."/>
            <person name="Toyoda A."/>
            <person name="Suzuki Y."/>
            <person name="Hashimoto A."/>
            <person name="Yamaguchi K."/>
            <person name="Sugano A."/>
            <person name="Kohara Y."/>
            <person name="Fujiyama A."/>
            <person name="Anterola A."/>
            <person name="Aoki S."/>
            <person name="Ashton N."/>
            <person name="Barbazuk W.B."/>
            <person name="Barker E."/>
            <person name="Bennetzen J."/>
            <person name="Bezanilla M."/>
            <person name="Blankenship R."/>
            <person name="Cho S.H."/>
            <person name="Dutcher S."/>
            <person name="Estelle M."/>
            <person name="Fawcett J.A."/>
            <person name="Gundlach H."/>
            <person name="Hanada K."/>
            <person name="Heyl A."/>
            <person name="Hicks K.A."/>
            <person name="Hugh J."/>
            <person name="Lohr M."/>
            <person name="Mayer K."/>
            <person name="Melkozernov A."/>
            <person name="Murata T."/>
            <person name="Nelson D."/>
            <person name="Pils B."/>
            <person name="Prigge M."/>
            <person name="Reiss B."/>
            <person name="Renner T."/>
            <person name="Rombauts S."/>
            <person name="Rushton P."/>
            <person name="Sanderfoot A."/>
            <person name="Schween G."/>
            <person name="Shiu S.-H."/>
            <person name="Stueber K."/>
            <person name="Theodoulou F.L."/>
            <person name="Tu H."/>
            <person name="Van de Peer Y."/>
            <person name="Verrier P.J."/>
            <person name="Waters E."/>
            <person name="Wood A."/>
            <person name="Yang L."/>
            <person name="Cove D."/>
            <person name="Cuming A."/>
            <person name="Hasebe M."/>
            <person name="Lucas S."/>
            <person name="Mishler D.B."/>
            <person name="Reski R."/>
            <person name="Grigoriev I."/>
            <person name="Quatrano R.S."/>
            <person name="Boore J.L."/>
        </authorList>
    </citation>
    <scope>NUCLEOTIDE SEQUENCE [LARGE SCALE GENOMIC DNA]</scope>
    <source>
        <strain evidence="1 2">cv. Gransden 2004</strain>
    </source>
</reference>
<accession>A9RYV8</accession>
<evidence type="ECO:0000313" key="2">
    <source>
        <dbReference type="Proteomes" id="UP000006727"/>
    </source>
</evidence>